<evidence type="ECO:0000313" key="6">
    <source>
        <dbReference type="EMBL" id="SOC08141.1"/>
    </source>
</evidence>
<protein>
    <submittedName>
        <fullName evidence="6">Energy-coupling factor transport system permease protein</fullName>
    </submittedName>
</protein>
<dbReference type="PANTHER" id="PTHR33514">
    <property type="entry name" value="PROTEIN ABCI12, CHLOROPLASTIC"/>
    <property type="match status" value="1"/>
</dbReference>
<reference evidence="6 7" key="1">
    <citation type="submission" date="2017-08" db="EMBL/GenBank/DDBJ databases">
        <authorList>
            <person name="de Groot N.N."/>
        </authorList>
    </citation>
    <scope>NUCLEOTIDE SEQUENCE [LARGE SCALE GENOMIC DNA]</scope>
    <source>
        <strain evidence="6 7">DSM 9787</strain>
    </source>
</reference>
<dbReference type="EMBL" id="OBMR01000008">
    <property type="protein sequence ID" value="SOC08141.1"/>
    <property type="molecule type" value="Genomic_DNA"/>
</dbReference>
<dbReference type="InterPro" id="IPR003339">
    <property type="entry name" value="ABC/ECF_trnsptr_transmembrane"/>
</dbReference>
<feature type="transmembrane region" description="Helical" evidence="5">
    <location>
        <begin position="66"/>
        <end position="86"/>
    </location>
</feature>
<feature type="transmembrane region" description="Helical" evidence="5">
    <location>
        <begin position="21"/>
        <end position="54"/>
    </location>
</feature>
<sequence length="277" mass="31662">MKIKVFSYSSLDTLIHKMSGLSKLICFLLLTTAIMATYDIRIIIGIMIFSYAMMKISQIRFSQIKMMLIYVGIFLVFNFILTFLFAPKFGVEIYGTEHVLVNGLGNYDITVEQLFYQITKTAKYLSVIPLGIIFILTTNPSEFASSLNKIGVSYKICTSLSLTLRYFPDVASDYNTISLAQQARGLDMSKKAKTSERIKNVAAILVPLIMTTMDRIDIISNAMDLRGFGKHKKRTWYAAKPLRKVDYIGILICLLIFLLTLWVRFFINKSIYYNPFI</sequence>
<accession>A0A285SK27</accession>
<evidence type="ECO:0000313" key="7">
    <source>
        <dbReference type="Proteomes" id="UP000219563"/>
    </source>
</evidence>
<keyword evidence="3 5" id="KW-1133">Transmembrane helix</keyword>
<dbReference type="AlphaFoldDB" id="A0A285SK27"/>
<dbReference type="GO" id="GO:0005886">
    <property type="term" value="C:plasma membrane"/>
    <property type="evidence" value="ECO:0007669"/>
    <property type="project" value="TreeGrafter"/>
</dbReference>
<feature type="transmembrane region" description="Helical" evidence="5">
    <location>
        <begin position="247"/>
        <end position="267"/>
    </location>
</feature>
<name>A0A285SK27_9FIRM</name>
<dbReference type="Proteomes" id="UP000219563">
    <property type="component" value="Unassembled WGS sequence"/>
</dbReference>
<dbReference type="PANTHER" id="PTHR33514:SF1">
    <property type="entry name" value="ABC TRANSPORTER PERMEASE"/>
    <property type="match status" value="1"/>
</dbReference>
<dbReference type="CDD" id="cd16914">
    <property type="entry name" value="EcfT"/>
    <property type="match status" value="1"/>
</dbReference>
<keyword evidence="2 5" id="KW-0812">Transmembrane</keyword>
<organism evidence="6 7">
    <name type="scientific">Pseudobutyrivibrio ruminis DSM 9787</name>
    <dbReference type="NCBI Taxonomy" id="1123011"/>
    <lineage>
        <taxon>Bacteria</taxon>
        <taxon>Bacillati</taxon>
        <taxon>Bacillota</taxon>
        <taxon>Clostridia</taxon>
        <taxon>Lachnospirales</taxon>
        <taxon>Lachnospiraceae</taxon>
        <taxon>Pseudobutyrivibrio</taxon>
    </lineage>
</organism>
<evidence type="ECO:0000256" key="1">
    <source>
        <dbReference type="ARBA" id="ARBA00004141"/>
    </source>
</evidence>
<gene>
    <name evidence="6" type="ORF">SAMN02910411_2426</name>
</gene>
<comment type="subcellular location">
    <subcellularLocation>
        <location evidence="1">Membrane</location>
        <topology evidence="1">Multi-pass membrane protein</topology>
    </subcellularLocation>
</comment>
<dbReference type="Pfam" id="PF02361">
    <property type="entry name" value="CbiQ"/>
    <property type="match status" value="1"/>
</dbReference>
<keyword evidence="4 5" id="KW-0472">Membrane</keyword>
<evidence type="ECO:0000256" key="4">
    <source>
        <dbReference type="ARBA" id="ARBA00023136"/>
    </source>
</evidence>
<dbReference type="RefSeq" id="WP_097076653.1">
    <property type="nucleotide sequence ID" value="NZ_OBMR01000008.1"/>
</dbReference>
<evidence type="ECO:0000256" key="2">
    <source>
        <dbReference type="ARBA" id="ARBA00022692"/>
    </source>
</evidence>
<evidence type="ECO:0000256" key="3">
    <source>
        <dbReference type="ARBA" id="ARBA00022989"/>
    </source>
</evidence>
<evidence type="ECO:0000256" key="5">
    <source>
        <dbReference type="SAM" id="Phobius"/>
    </source>
</evidence>
<proteinExistence type="predicted"/>